<evidence type="ECO:0008006" key="4">
    <source>
        <dbReference type="Google" id="ProtNLM"/>
    </source>
</evidence>
<evidence type="ECO:0000313" key="2">
    <source>
        <dbReference type="EMBL" id="KZE83788.1"/>
    </source>
</evidence>
<keyword evidence="3" id="KW-1185">Reference proteome</keyword>
<keyword evidence="1" id="KW-0732">Signal</keyword>
<feature type="signal peptide" evidence="1">
    <location>
        <begin position="1"/>
        <end position="19"/>
    </location>
</feature>
<protein>
    <recommendedName>
        <fullName evidence="4">Lipoprotein</fullName>
    </recommendedName>
</protein>
<proteinExistence type="predicted"/>
<accession>A0A164AG10</accession>
<evidence type="ECO:0000313" key="3">
    <source>
        <dbReference type="Proteomes" id="UP000076630"/>
    </source>
</evidence>
<feature type="chain" id="PRO_5007848656" description="Lipoprotein" evidence="1">
    <location>
        <begin position="20"/>
        <end position="172"/>
    </location>
</feature>
<dbReference type="OrthoDB" id="663527at2"/>
<dbReference type="AlphaFoldDB" id="A0A164AG10"/>
<evidence type="ECO:0000256" key="1">
    <source>
        <dbReference type="SAM" id="SignalP"/>
    </source>
</evidence>
<gene>
    <name evidence="2" type="ORF">AV926_03765</name>
</gene>
<comment type="caution">
    <text evidence="2">The sequence shown here is derived from an EMBL/GenBank/DDBJ whole genome shotgun (WGS) entry which is preliminary data.</text>
</comment>
<dbReference type="PROSITE" id="PS51257">
    <property type="entry name" value="PROKAR_LIPOPROTEIN"/>
    <property type="match status" value="1"/>
</dbReference>
<sequence>MKKLILAAFCLGIGGLVFSACEKDDICGADEPTTPNFLIEFYSFDDQGIPKNELVEAFVAGREKDLVKSKGNKLLIPLRLDQPESTWILKSIKRVQNQTDTLYDTLTFKYKINTRYLNKACGYVSTFSLSQDGTSPSLNGNTEQTSGNWIKYYTTETNEIQNSEKAHFKIYY</sequence>
<dbReference type="EMBL" id="LQNU01000035">
    <property type="protein sequence ID" value="KZE83788.1"/>
    <property type="molecule type" value="Genomic_DNA"/>
</dbReference>
<name>A0A164AG10_9FLAO</name>
<dbReference type="InterPro" id="IPR045607">
    <property type="entry name" value="DUF6452"/>
</dbReference>
<dbReference type="Proteomes" id="UP000076630">
    <property type="component" value="Unassembled WGS sequence"/>
</dbReference>
<reference evidence="2 3" key="1">
    <citation type="submission" date="2016-01" db="EMBL/GenBank/DDBJ databases">
        <title>Whole genome sequencing of Myroides marinus L41.</title>
        <authorList>
            <person name="Hong K.W."/>
        </authorList>
    </citation>
    <scope>NUCLEOTIDE SEQUENCE [LARGE SCALE GENOMIC DNA]</scope>
    <source>
        <strain evidence="2 3">L41</strain>
    </source>
</reference>
<dbReference type="RefSeq" id="WP_038986599.1">
    <property type="nucleotide sequence ID" value="NZ_JACAJN010000015.1"/>
</dbReference>
<dbReference type="Pfam" id="PF20050">
    <property type="entry name" value="DUF6452"/>
    <property type="match status" value="1"/>
</dbReference>
<organism evidence="2 3">
    <name type="scientific">Myroides marinus</name>
    <dbReference type="NCBI Taxonomy" id="703342"/>
    <lineage>
        <taxon>Bacteria</taxon>
        <taxon>Pseudomonadati</taxon>
        <taxon>Bacteroidota</taxon>
        <taxon>Flavobacteriia</taxon>
        <taxon>Flavobacteriales</taxon>
        <taxon>Flavobacteriaceae</taxon>
        <taxon>Myroides</taxon>
    </lineage>
</organism>